<keyword evidence="14" id="KW-0812">Transmembrane</keyword>
<evidence type="ECO:0000256" key="2">
    <source>
        <dbReference type="ARBA" id="ARBA00022527"/>
    </source>
</evidence>
<dbReference type="InterPro" id="IPR017441">
    <property type="entry name" value="Protein_kinase_ATP_BS"/>
</dbReference>
<reference evidence="16" key="1">
    <citation type="submission" date="2022-08" db="EMBL/GenBank/DDBJ databases">
        <authorList>
            <person name="Marques A."/>
        </authorList>
    </citation>
    <scope>NUCLEOTIDE SEQUENCE</scope>
    <source>
        <strain evidence="16">RhyPub2mFocal</strain>
        <tissue evidence="16">Leaves</tissue>
    </source>
</reference>
<dbReference type="InterPro" id="IPR001245">
    <property type="entry name" value="Ser-Thr/Tyr_kinase_cat_dom"/>
</dbReference>
<proteinExistence type="inferred from homology"/>
<dbReference type="InterPro" id="IPR000719">
    <property type="entry name" value="Prot_kinase_dom"/>
</dbReference>
<dbReference type="InterPro" id="IPR008271">
    <property type="entry name" value="Ser/Thr_kinase_AS"/>
</dbReference>
<feature type="transmembrane region" description="Helical" evidence="14">
    <location>
        <begin position="41"/>
        <end position="63"/>
    </location>
</feature>
<protein>
    <recommendedName>
        <fullName evidence="1">non-specific serine/threonine protein kinase</fullName>
        <ecNumber evidence="1">2.7.11.1</ecNumber>
    </recommendedName>
</protein>
<dbReference type="InterPro" id="IPR011009">
    <property type="entry name" value="Kinase-like_dom_sf"/>
</dbReference>
<dbReference type="EMBL" id="JAMFTS010000005">
    <property type="protein sequence ID" value="KAJ4745540.1"/>
    <property type="molecule type" value="Genomic_DNA"/>
</dbReference>
<evidence type="ECO:0000256" key="6">
    <source>
        <dbReference type="ARBA" id="ARBA00022777"/>
    </source>
</evidence>
<keyword evidence="14" id="KW-0472">Membrane</keyword>
<dbReference type="GO" id="GO:0005886">
    <property type="term" value="C:plasma membrane"/>
    <property type="evidence" value="ECO:0007669"/>
    <property type="project" value="TreeGrafter"/>
</dbReference>
<evidence type="ECO:0000313" key="16">
    <source>
        <dbReference type="EMBL" id="KAJ4745540.1"/>
    </source>
</evidence>
<evidence type="ECO:0000256" key="7">
    <source>
        <dbReference type="ARBA" id="ARBA00022840"/>
    </source>
</evidence>
<keyword evidence="14" id="KW-1133">Transmembrane helix</keyword>
<comment type="catalytic activity">
    <reaction evidence="10">
        <text>L-threonyl-[protein] + ATP = O-phospho-L-threonyl-[protein] + ADP + H(+)</text>
        <dbReference type="Rhea" id="RHEA:46608"/>
        <dbReference type="Rhea" id="RHEA-COMP:11060"/>
        <dbReference type="Rhea" id="RHEA-COMP:11605"/>
        <dbReference type="ChEBI" id="CHEBI:15378"/>
        <dbReference type="ChEBI" id="CHEBI:30013"/>
        <dbReference type="ChEBI" id="CHEBI:30616"/>
        <dbReference type="ChEBI" id="CHEBI:61977"/>
        <dbReference type="ChEBI" id="CHEBI:456216"/>
        <dbReference type="EC" id="2.7.11.1"/>
    </reaction>
</comment>
<keyword evidence="2 13" id="KW-0723">Serine/threonine-protein kinase</keyword>
<evidence type="ECO:0000259" key="15">
    <source>
        <dbReference type="PROSITE" id="PS50011"/>
    </source>
</evidence>
<evidence type="ECO:0000256" key="1">
    <source>
        <dbReference type="ARBA" id="ARBA00012513"/>
    </source>
</evidence>
<comment type="caution">
    <text evidence="16">The sequence shown here is derived from an EMBL/GenBank/DDBJ whole genome shotgun (WGS) entry which is preliminary data.</text>
</comment>
<dbReference type="Gene3D" id="3.30.200.20">
    <property type="entry name" value="Phosphorylase Kinase, domain 1"/>
    <property type="match status" value="1"/>
</dbReference>
<evidence type="ECO:0000256" key="3">
    <source>
        <dbReference type="ARBA" id="ARBA00022679"/>
    </source>
</evidence>
<keyword evidence="9" id="KW-0325">Glycoprotein</keyword>
<evidence type="ECO:0000256" key="9">
    <source>
        <dbReference type="ARBA" id="ARBA00023180"/>
    </source>
</evidence>
<sequence>MFSLCIIILKSQTLEYALRVCQGKRALAAAVSTPGVSRKLLGIIISVTVVLLFISCFIGILWIRKLRSTDFEISQEEKTLTTGDETLDLWNGEGSSDVPLYDFNQIVNATNNFSLDNKLGQGGFGLVYKGVLQDGLEIAIKRLSACSGQGLTEFRNEIQLIGKLQHRNLVRLVGWCVHGQEKLLVYEFMPNKSLDFFIFDETRAALLDWESRFEIIEGIAHGLLYLHKHSRLRIVHRDLKASNILLDSEMNPKISDFGLARIFGPKELEANTNRVVGTHGYMAPEYASDGFFSIKSDVFSYGVLLLEIVSGKRNMGFHQYRHFFNLLGYAWDKWKEGKFFDLICPTLTEVPSQRQIERCIHIALLCVQENPADRPTMSDVITFLTTASIVLPEPKQPAYFNVRVTEKAEESSDLDGSSCSINYVTLTNPEVR</sequence>
<name>A0AAV8BR23_9POAL</name>
<keyword evidence="3" id="KW-0808">Transferase</keyword>
<keyword evidence="7 12" id="KW-0067">ATP-binding</keyword>
<dbReference type="Proteomes" id="UP001140206">
    <property type="component" value="Chromosome 5"/>
</dbReference>
<organism evidence="16 17">
    <name type="scientific">Rhynchospora pubera</name>
    <dbReference type="NCBI Taxonomy" id="906938"/>
    <lineage>
        <taxon>Eukaryota</taxon>
        <taxon>Viridiplantae</taxon>
        <taxon>Streptophyta</taxon>
        <taxon>Embryophyta</taxon>
        <taxon>Tracheophyta</taxon>
        <taxon>Spermatophyta</taxon>
        <taxon>Magnoliopsida</taxon>
        <taxon>Liliopsida</taxon>
        <taxon>Poales</taxon>
        <taxon>Cyperaceae</taxon>
        <taxon>Cyperoideae</taxon>
        <taxon>Rhynchosporeae</taxon>
        <taxon>Rhynchospora</taxon>
    </lineage>
</organism>
<feature type="binding site" evidence="12">
    <location>
        <position position="141"/>
    </location>
    <ligand>
        <name>ATP</name>
        <dbReference type="ChEBI" id="CHEBI:30616"/>
    </ligand>
</feature>
<keyword evidence="6 16" id="KW-0418">Kinase</keyword>
<dbReference type="PANTHER" id="PTHR27002:SF926">
    <property type="entry name" value="OS07G0535800 PROTEIN"/>
    <property type="match status" value="1"/>
</dbReference>
<evidence type="ECO:0000313" key="17">
    <source>
        <dbReference type="Proteomes" id="UP001140206"/>
    </source>
</evidence>
<accession>A0AAV8BR23</accession>
<keyword evidence="4" id="KW-0732">Signal</keyword>
<evidence type="ECO:0000256" key="12">
    <source>
        <dbReference type="PROSITE-ProRule" id="PRU10141"/>
    </source>
</evidence>
<dbReference type="SMART" id="SM00220">
    <property type="entry name" value="S_TKc"/>
    <property type="match status" value="1"/>
</dbReference>
<dbReference type="CDD" id="cd14066">
    <property type="entry name" value="STKc_IRAK"/>
    <property type="match status" value="1"/>
</dbReference>
<dbReference type="PROSITE" id="PS50011">
    <property type="entry name" value="PROTEIN_KINASE_DOM"/>
    <property type="match status" value="1"/>
</dbReference>
<comment type="similarity">
    <text evidence="13">Belongs to the protein kinase superfamily.</text>
</comment>
<feature type="domain" description="Protein kinase" evidence="15">
    <location>
        <begin position="113"/>
        <end position="384"/>
    </location>
</feature>
<evidence type="ECO:0000256" key="11">
    <source>
        <dbReference type="ARBA" id="ARBA00048679"/>
    </source>
</evidence>
<evidence type="ECO:0000256" key="8">
    <source>
        <dbReference type="ARBA" id="ARBA00023157"/>
    </source>
</evidence>
<evidence type="ECO:0000256" key="10">
    <source>
        <dbReference type="ARBA" id="ARBA00047899"/>
    </source>
</evidence>
<dbReference type="FunFam" id="3.30.200.20:FF:000195">
    <property type="entry name" value="G-type lectin S-receptor-like serine/threonine-protein kinase"/>
    <property type="match status" value="1"/>
</dbReference>
<dbReference type="SUPFAM" id="SSF56112">
    <property type="entry name" value="Protein kinase-like (PK-like)"/>
    <property type="match status" value="1"/>
</dbReference>
<evidence type="ECO:0000256" key="4">
    <source>
        <dbReference type="ARBA" id="ARBA00022729"/>
    </source>
</evidence>
<dbReference type="PROSITE" id="PS00107">
    <property type="entry name" value="PROTEIN_KINASE_ATP"/>
    <property type="match status" value="1"/>
</dbReference>
<gene>
    <name evidence="16" type="ORF">LUZ62_079945</name>
</gene>
<evidence type="ECO:0000256" key="5">
    <source>
        <dbReference type="ARBA" id="ARBA00022741"/>
    </source>
</evidence>
<dbReference type="PROSITE" id="PS00108">
    <property type="entry name" value="PROTEIN_KINASE_ST"/>
    <property type="match status" value="1"/>
</dbReference>
<dbReference type="PANTHER" id="PTHR27002">
    <property type="entry name" value="RECEPTOR-LIKE SERINE/THREONINE-PROTEIN KINASE SD1-8"/>
    <property type="match status" value="1"/>
</dbReference>
<dbReference type="FunFam" id="1.10.510.10:FF:000060">
    <property type="entry name" value="G-type lectin S-receptor-like serine/threonine-protein kinase"/>
    <property type="match status" value="1"/>
</dbReference>
<evidence type="ECO:0000256" key="13">
    <source>
        <dbReference type="RuleBase" id="RU000304"/>
    </source>
</evidence>
<dbReference type="GO" id="GO:0005524">
    <property type="term" value="F:ATP binding"/>
    <property type="evidence" value="ECO:0007669"/>
    <property type="project" value="UniProtKB-UniRule"/>
</dbReference>
<keyword evidence="8" id="KW-1015">Disulfide bond</keyword>
<dbReference type="EC" id="2.7.11.1" evidence="1"/>
<dbReference type="AlphaFoldDB" id="A0AAV8BR23"/>
<dbReference type="Gene3D" id="1.10.510.10">
    <property type="entry name" value="Transferase(Phosphotransferase) domain 1"/>
    <property type="match status" value="1"/>
</dbReference>
<keyword evidence="5 12" id="KW-0547">Nucleotide-binding</keyword>
<evidence type="ECO:0000256" key="14">
    <source>
        <dbReference type="SAM" id="Phobius"/>
    </source>
</evidence>
<comment type="catalytic activity">
    <reaction evidence="11">
        <text>L-seryl-[protein] + ATP = O-phospho-L-seryl-[protein] + ADP + H(+)</text>
        <dbReference type="Rhea" id="RHEA:17989"/>
        <dbReference type="Rhea" id="RHEA-COMP:9863"/>
        <dbReference type="Rhea" id="RHEA-COMP:11604"/>
        <dbReference type="ChEBI" id="CHEBI:15378"/>
        <dbReference type="ChEBI" id="CHEBI:29999"/>
        <dbReference type="ChEBI" id="CHEBI:30616"/>
        <dbReference type="ChEBI" id="CHEBI:83421"/>
        <dbReference type="ChEBI" id="CHEBI:456216"/>
        <dbReference type="EC" id="2.7.11.1"/>
    </reaction>
</comment>
<dbReference type="GO" id="GO:0004674">
    <property type="term" value="F:protein serine/threonine kinase activity"/>
    <property type="evidence" value="ECO:0007669"/>
    <property type="project" value="UniProtKB-KW"/>
</dbReference>
<dbReference type="Pfam" id="PF07714">
    <property type="entry name" value="PK_Tyr_Ser-Thr"/>
    <property type="match status" value="1"/>
</dbReference>
<keyword evidence="17" id="KW-1185">Reference proteome</keyword>